<accession>I3Z8A2</accession>
<dbReference type="HOGENOM" id="CLU_176025_0_0_10"/>
<dbReference type="EMBL" id="CP003281">
    <property type="protein sequence ID" value="AFL85470.1"/>
    <property type="molecule type" value="Genomic_DNA"/>
</dbReference>
<gene>
    <name evidence="1" type="ordered locus">Belba_2940</name>
</gene>
<sequence length="81" mass="9829">MKKFFYFYFMDKEILMDLVTKRMPFGKYKGKLLCDIPEHYLVWMHGQGFPEGKLGMWLHTLYEIRLNGLEDILHQLKKISK</sequence>
<evidence type="ECO:0000313" key="2">
    <source>
        <dbReference type="Proteomes" id="UP000006050"/>
    </source>
</evidence>
<keyword evidence="2" id="KW-1185">Reference proteome</keyword>
<dbReference type="AlphaFoldDB" id="I3Z8A2"/>
<dbReference type="InterPro" id="IPR024530">
    <property type="entry name" value="QSregVF_b"/>
</dbReference>
<protein>
    <recommendedName>
        <fullName evidence="3">DUF3820 family protein</fullName>
    </recommendedName>
</protein>
<dbReference type="Pfam" id="PF12843">
    <property type="entry name" value="QSregVF_b"/>
    <property type="match status" value="1"/>
</dbReference>
<evidence type="ECO:0008006" key="3">
    <source>
        <dbReference type="Google" id="ProtNLM"/>
    </source>
</evidence>
<dbReference type="eggNOG" id="COG3530">
    <property type="taxonomic scope" value="Bacteria"/>
</dbReference>
<dbReference type="Proteomes" id="UP000006050">
    <property type="component" value="Chromosome"/>
</dbReference>
<name>I3Z8A2_BELBD</name>
<dbReference type="STRING" id="866536.Belba_2940"/>
<proteinExistence type="predicted"/>
<dbReference type="PATRIC" id="fig|866536.3.peg.3027"/>
<organism evidence="1 2">
    <name type="scientific">Belliella baltica (strain DSM 15883 / CIP 108006 / LMG 21964 / BA134)</name>
    <dbReference type="NCBI Taxonomy" id="866536"/>
    <lineage>
        <taxon>Bacteria</taxon>
        <taxon>Pseudomonadati</taxon>
        <taxon>Bacteroidota</taxon>
        <taxon>Cytophagia</taxon>
        <taxon>Cytophagales</taxon>
        <taxon>Cyclobacteriaceae</taxon>
        <taxon>Belliella</taxon>
    </lineage>
</organism>
<dbReference type="KEGG" id="bbd:Belba_2940"/>
<evidence type="ECO:0000313" key="1">
    <source>
        <dbReference type="EMBL" id="AFL85470.1"/>
    </source>
</evidence>
<reference evidence="2" key="1">
    <citation type="submission" date="2012-06" db="EMBL/GenBank/DDBJ databases">
        <title>The complete genome of Belliella baltica DSM 15883.</title>
        <authorList>
            <person name="Lucas S."/>
            <person name="Copeland A."/>
            <person name="Lapidus A."/>
            <person name="Goodwin L."/>
            <person name="Pitluck S."/>
            <person name="Peters L."/>
            <person name="Mikhailova N."/>
            <person name="Davenport K."/>
            <person name="Kyrpides N."/>
            <person name="Mavromatis K."/>
            <person name="Pagani I."/>
            <person name="Ivanova N."/>
            <person name="Ovchinnikova G."/>
            <person name="Zeytun A."/>
            <person name="Detter J.C."/>
            <person name="Han C."/>
            <person name="Land M."/>
            <person name="Hauser L."/>
            <person name="Markowitz V."/>
            <person name="Cheng J.-F."/>
            <person name="Hugenholtz P."/>
            <person name="Woyke T."/>
            <person name="Wu D."/>
            <person name="Tindall B."/>
            <person name="Pomrenke H."/>
            <person name="Brambilla E."/>
            <person name="Klenk H.-P."/>
            <person name="Eisen J.A."/>
        </authorList>
    </citation>
    <scope>NUCLEOTIDE SEQUENCE [LARGE SCALE GENOMIC DNA]</scope>
    <source>
        <strain evidence="2">DSM 15883 / CIP 108006 / LMG 21964 / BA134</strain>
    </source>
</reference>